<dbReference type="EMBL" id="CP140154">
    <property type="protein sequence ID" value="WQG90021.1"/>
    <property type="molecule type" value="Genomic_DNA"/>
</dbReference>
<feature type="compositionally biased region" description="Pro residues" evidence="5">
    <location>
        <begin position="42"/>
        <end position="53"/>
    </location>
</feature>
<sequence length="231" mass="26717">MKIPNSWNTAKPPTPPKTPSKKTKSLSPPSGKPSKKTTKENPLPPVTIPPPPTLTKETNSPKHQTLTRENDFLTLLDTHKGILHKISKMYMASPEDQQDLFQEIIYQLWKSYPTFSNQSKFSTWMYRVALNTAITFFKKEKRKPLTTPSFPENILSEESDTPSHELKLSLFYMAVQHLEKIEKALIFYHLENYTHKEISLQLGISEVNARVKLNRAKNKLKELIKNYGYEF</sequence>
<dbReference type="PANTHER" id="PTHR43133">
    <property type="entry name" value="RNA POLYMERASE ECF-TYPE SIGMA FACTO"/>
    <property type="match status" value="1"/>
</dbReference>
<gene>
    <name evidence="8" type="ORF">SR876_00820</name>
</gene>
<evidence type="ECO:0000256" key="1">
    <source>
        <dbReference type="ARBA" id="ARBA00010641"/>
    </source>
</evidence>
<evidence type="ECO:0000256" key="4">
    <source>
        <dbReference type="ARBA" id="ARBA00023163"/>
    </source>
</evidence>
<evidence type="ECO:0000256" key="5">
    <source>
        <dbReference type="SAM" id="MobiDB-lite"/>
    </source>
</evidence>
<evidence type="ECO:0000313" key="9">
    <source>
        <dbReference type="Proteomes" id="UP001326715"/>
    </source>
</evidence>
<evidence type="ECO:0000259" key="6">
    <source>
        <dbReference type="Pfam" id="PF04542"/>
    </source>
</evidence>
<protein>
    <submittedName>
        <fullName evidence="8">Sigma-70 family RNA polymerase sigma factor</fullName>
    </submittedName>
</protein>
<dbReference type="InterPro" id="IPR013324">
    <property type="entry name" value="RNA_pol_sigma_r3/r4-like"/>
</dbReference>
<dbReference type="InterPro" id="IPR007627">
    <property type="entry name" value="RNA_pol_sigma70_r2"/>
</dbReference>
<comment type="similarity">
    <text evidence="1">Belongs to the sigma-70 factor family. ECF subfamily.</text>
</comment>
<organism evidence="8 9">
    <name type="scientific">Chitinophaga sancti</name>
    <dbReference type="NCBI Taxonomy" id="1004"/>
    <lineage>
        <taxon>Bacteria</taxon>
        <taxon>Pseudomonadati</taxon>
        <taxon>Bacteroidota</taxon>
        <taxon>Chitinophagia</taxon>
        <taxon>Chitinophagales</taxon>
        <taxon>Chitinophagaceae</taxon>
        <taxon>Chitinophaga</taxon>
    </lineage>
</organism>
<dbReference type="Proteomes" id="UP001326715">
    <property type="component" value="Chromosome"/>
</dbReference>
<dbReference type="SUPFAM" id="SSF88659">
    <property type="entry name" value="Sigma3 and sigma4 domains of RNA polymerase sigma factors"/>
    <property type="match status" value="1"/>
</dbReference>
<dbReference type="Gene3D" id="1.10.1740.10">
    <property type="match status" value="1"/>
</dbReference>
<dbReference type="NCBIfam" id="TIGR02937">
    <property type="entry name" value="sigma70-ECF"/>
    <property type="match status" value="1"/>
</dbReference>
<dbReference type="PANTHER" id="PTHR43133:SF45">
    <property type="entry name" value="RNA POLYMERASE ECF-TYPE SIGMA FACTOR"/>
    <property type="match status" value="1"/>
</dbReference>
<evidence type="ECO:0000256" key="3">
    <source>
        <dbReference type="ARBA" id="ARBA00023082"/>
    </source>
</evidence>
<dbReference type="InterPro" id="IPR013249">
    <property type="entry name" value="RNA_pol_sigma70_r4_t2"/>
</dbReference>
<keyword evidence="4" id="KW-0804">Transcription</keyword>
<name>A0ABZ0XH99_9BACT</name>
<keyword evidence="2" id="KW-0805">Transcription regulation</keyword>
<accession>A0ABZ0XH99</accession>
<dbReference type="InterPro" id="IPR014284">
    <property type="entry name" value="RNA_pol_sigma-70_dom"/>
</dbReference>
<dbReference type="InterPro" id="IPR013325">
    <property type="entry name" value="RNA_pol_sigma_r2"/>
</dbReference>
<evidence type="ECO:0000259" key="7">
    <source>
        <dbReference type="Pfam" id="PF08281"/>
    </source>
</evidence>
<keyword evidence="9" id="KW-1185">Reference proteome</keyword>
<proteinExistence type="inferred from homology"/>
<dbReference type="RefSeq" id="WP_083571571.1">
    <property type="nucleotide sequence ID" value="NZ_CP139972.1"/>
</dbReference>
<dbReference type="Pfam" id="PF04542">
    <property type="entry name" value="Sigma70_r2"/>
    <property type="match status" value="1"/>
</dbReference>
<dbReference type="SUPFAM" id="SSF88946">
    <property type="entry name" value="Sigma2 domain of RNA polymerase sigma factors"/>
    <property type="match status" value="1"/>
</dbReference>
<dbReference type="Gene3D" id="1.10.10.10">
    <property type="entry name" value="Winged helix-like DNA-binding domain superfamily/Winged helix DNA-binding domain"/>
    <property type="match status" value="1"/>
</dbReference>
<feature type="domain" description="RNA polymerase sigma factor 70 region 4 type 2" evidence="7">
    <location>
        <begin position="171"/>
        <end position="220"/>
    </location>
</feature>
<reference evidence="8 9" key="1">
    <citation type="submission" date="2023-11" db="EMBL/GenBank/DDBJ databases">
        <title>MicrobeMod: A computational toolkit for identifying prokaryotic methylation and restriction-modification with nanopore sequencing.</title>
        <authorList>
            <person name="Crits-Christoph A."/>
            <person name="Kang S.C."/>
            <person name="Lee H."/>
            <person name="Ostrov N."/>
        </authorList>
    </citation>
    <scope>NUCLEOTIDE SEQUENCE [LARGE SCALE GENOMIC DNA]</scope>
    <source>
        <strain evidence="8 9">ATCC 23090</strain>
    </source>
</reference>
<dbReference type="InterPro" id="IPR039425">
    <property type="entry name" value="RNA_pol_sigma-70-like"/>
</dbReference>
<evidence type="ECO:0000256" key="2">
    <source>
        <dbReference type="ARBA" id="ARBA00023015"/>
    </source>
</evidence>
<feature type="domain" description="RNA polymerase sigma-70 region 2" evidence="6">
    <location>
        <begin position="76"/>
        <end position="142"/>
    </location>
</feature>
<feature type="region of interest" description="Disordered" evidence="5">
    <location>
        <begin position="1"/>
        <end position="69"/>
    </location>
</feature>
<keyword evidence="3" id="KW-0731">Sigma factor</keyword>
<evidence type="ECO:0000313" key="8">
    <source>
        <dbReference type="EMBL" id="WQG90021.1"/>
    </source>
</evidence>
<dbReference type="Pfam" id="PF08281">
    <property type="entry name" value="Sigma70_r4_2"/>
    <property type="match status" value="1"/>
</dbReference>
<dbReference type="InterPro" id="IPR036388">
    <property type="entry name" value="WH-like_DNA-bd_sf"/>
</dbReference>